<reference evidence="1 2" key="1">
    <citation type="journal article" date="2013" name="PLoS Genet.">
        <title>Genomic mechanisms accounting for the adaptation to parasitism in nematode-trapping fungi.</title>
        <authorList>
            <person name="Meerupati T."/>
            <person name="Andersson K.M."/>
            <person name="Friman E."/>
            <person name="Kumar D."/>
            <person name="Tunlid A."/>
            <person name="Ahren D."/>
        </authorList>
    </citation>
    <scope>NUCLEOTIDE SEQUENCE [LARGE SCALE GENOMIC DNA]</scope>
    <source>
        <strain evidence="1 2">CBS 200.50</strain>
    </source>
</reference>
<organism evidence="1 2">
    <name type="scientific">Dactylellina haptotyla (strain CBS 200.50)</name>
    <name type="common">Nematode-trapping fungus</name>
    <name type="synonym">Monacrosporium haptotylum</name>
    <dbReference type="NCBI Taxonomy" id="1284197"/>
    <lineage>
        <taxon>Eukaryota</taxon>
        <taxon>Fungi</taxon>
        <taxon>Dikarya</taxon>
        <taxon>Ascomycota</taxon>
        <taxon>Pezizomycotina</taxon>
        <taxon>Orbiliomycetes</taxon>
        <taxon>Orbiliales</taxon>
        <taxon>Orbiliaceae</taxon>
        <taxon>Dactylellina</taxon>
    </lineage>
</organism>
<comment type="caution">
    <text evidence="1">The sequence shown here is derived from an EMBL/GenBank/DDBJ whole genome shotgun (WGS) entry which is preliminary data.</text>
</comment>
<evidence type="ECO:0000313" key="2">
    <source>
        <dbReference type="Proteomes" id="UP000015100"/>
    </source>
</evidence>
<evidence type="ECO:0000313" key="1">
    <source>
        <dbReference type="EMBL" id="EPS36243.1"/>
    </source>
</evidence>
<accession>S8BAR7</accession>
<dbReference type="HOGENOM" id="CLU_2831139_0_0_1"/>
<gene>
    <name evidence="1" type="ORF">H072_10333</name>
</gene>
<name>S8BAR7_DACHA</name>
<sequence length="66" mass="7477">MDRFVLLDGHTMMADSASDGFFHAPDKNQYANEAGFRPTMMLMTKGLALRPDLQACKTRRLLENQT</sequence>
<reference evidence="2" key="2">
    <citation type="submission" date="2013-04" db="EMBL/GenBank/DDBJ databases">
        <title>Genomic mechanisms accounting for the adaptation to parasitism in nematode-trapping fungi.</title>
        <authorList>
            <person name="Ahren D.G."/>
        </authorList>
    </citation>
    <scope>NUCLEOTIDE SEQUENCE [LARGE SCALE GENOMIC DNA]</scope>
    <source>
        <strain evidence="2">CBS 200.50</strain>
    </source>
</reference>
<proteinExistence type="predicted"/>
<protein>
    <submittedName>
        <fullName evidence="1">Uncharacterized protein</fullName>
    </submittedName>
</protein>
<dbReference type="EMBL" id="AQGS01000958">
    <property type="protein sequence ID" value="EPS36243.1"/>
    <property type="molecule type" value="Genomic_DNA"/>
</dbReference>
<dbReference type="Proteomes" id="UP000015100">
    <property type="component" value="Unassembled WGS sequence"/>
</dbReference>
<dbReference type="AlphaFoldDB" id="S8BAR7"/>
<keyword evidence="2" id="KW-1185">Reference proteome</keyword>